<dbReference type="Proteomes" id="UP001197974">
    <property type="component" value="Chromosome"/>
</dbReference>
<evidence type="ECO:0000313" key="11">
    <source>
        <dbReference type="EMBL" id="WLR44003.1"/>
    </source>
</evidence>
<dbReference type="EC" id="2.7.7.7" evidence="1"/>
<comment type="similarity">
    <text evidence="7">Belongs to the DNA polymerase HolA subunit family.</text>
</comment>
<dbReference type="Pfam" id="PF21694">
    <property type="entry name" value="DNA_pol3_delta_C"/>
    <property type="match status" value="1"/>
</dbReference>
<dbReference type="SUPFAM" id="SSF48019">
    <property type="entry name" value="post-AAA+ oligomerization domain-like"/>
    <property type="match status" value="1"/>
</dbReference>
<evidence type="ECO:0000256" key="4">
    <source>
        <dbReference type="ARBA" id="ARBA00022695"/>
    </source>
</evidence>
<sequence>MIKQWDKIQKKQVNPMYLLLGEDTYLIEETIKKLINNILTEEEKELNISVYDLEVQNIEEAIDEAEILPFLGEKKIVIAKNPLFLTAQKGKIEHNIDALESYIKNIAPFTVFIVVAPYSKLDERKKITKLIKKHAEVVDTNQFQEDDKRIWIKQFFEQAQLEIDEDALDQLLFLTGGHLMAIQREMEKLRLFLDEGGVISKDVVMMLVPRTLEHNIFELIDKVVKKQASAALQIFFDLLKNNEEPIKILALLVSQFRLIYQVKELMKQGYGQNQVAGQLKVHPYRVKLAYQQGQTFKEQDLEKILYDLAEADYEMKTGKRDKQLILELFFTKLFKVA</sequence>
<protein>
    <recommendedName>
        <fullName evidence="2">DNA polymerase III subunit delta</fullName>
        <ecNumber evidence="1">2.7.7.7</ecNumber>
    </recommendedName>
</protein>
<evidence type="ECO:0000259" key="9">
    <source>
        <dbReference type="Pfam" id="PF06144"/>
    </source>
</evidence>
<dbReference type="Gene3D" id="3.40.50.300">
    <property type="entry name" value="P-loop containing nucleotide triphosphate hydrolases"/>
    <property type="match status" value="1"/>
</dbReference>
<evidence type="ECO:0000256" key="2">
    <source>
        <dbReference type="ARBA" id="ARBA00017703"/>
    </source>
</evidence>
<evidence type="ECO:0000256" key="5">
    <source>
        <dbReference type="ARBA" id="ARBA00022705"/>
    </source>
</evidence>
<evidence type="ECO:0000256" key="7">
    <source>
        <dbReference type="ARBA" id="ARBA00034754"/>
    </source>
</evidence>
<dbReference type="PANTHER" id="PTHR34388">
    <property type="entry name" value="DNA POLYMERASE III SUBUNIT DELTA"/>
    <property type="match status" value="1"/>
</dbReference>
<dbReference type="InterPro" id="IPR010372">
    <property type="entry name" value="DNA_pol3_delta_N"/>
</dbReference>
<feature type="domain" description="DNA polymerase III delta N-terminal" evidence="9">
    <location>
        <begin position="17"/>
        <end position="139"/>
    </location>
</feature>
<evidence type="ECO:0000313" key="12">
    <source>
        <dbReference type="Proteomes" id="UP001197974"/>
    </source>
</evidence>
<dbReference type="SUPFAM" id="SSF52540">
    <property type="entry name" value="P-loop containing nucleoside triphosphate hydrolases"/>
    <property type="match status" value="1"/>
</dbReference>
<evidence type="ECO:0000256" key="6">
    <source>
        <dbReference type="ARBA" id="ARBA00022932"/>
    </source>
</evidence>
<keyword evidence="6" id="KW-0239">DNA-directed DNA polymerase</keyword>
<dbReference type="InterPro" id="IPR008921">
    <property type="entry name" value="DNA_pol3_clamp-load_cplx_C"/>
</dbReference>
<accession>A0ABY9JYZ1</accession>
<keyword evidence="12" id="KW-1185">Reference proteome</keyword>
<dbReference type="EMBL" id="CP129013">
    <property type="protein sequence ID" value="WLR44003.1"/>
    <property type="molecule type" value="Genomic_DNA"/>
</dbReference>
<dbReference type="Gene3D" id="1.10.8.60">
    <property type="match status" value="1"/>
</dbReference>
<dbReference type="RefSeq" id="WP_226539839.1">
    <property type="nucleotide sequence ID" value="NZ_CP129013.1"/>
</dbReference>
<dbReference type="Gene3D" id="1.20.272.10">
    <property type="match status" value="1"/>
</dbReference>
<organism evidence="11 12">
    <name type="scientific">Bacillus carboniphilus</name>
    <dbReference type="NCBI Taxonomy" id="86663"/>
    <lineage>
        <taxon>Bacteria</taxon>
        <taxon>Bacillati</taxon>
        <taxon>Bacillota</taxon>
        <taxon>Bacilli</taxon>
        <taxon>Bacillales</taxon>
        <taxon>Bacillaceae</taxon>
        <taxon>Bacillus</taxon>
    </lineage>
</organism>
<dbReference type="NCBIfam" id="TIGR01128">
    <property type="entry name" value="holA"/>
    <property type="match status" value="1"/>
</dbReference>
<name>A0ABY9JYZ1_9BACI</name>
<keyword evidence="5" id="KW-0235">DNA replication</keyword>
<dbReference type="InterPro" id="IPR048466">
    <property type="entry name" value="DNA_pol3_delta-like_C"/>
</dbReference>
<evidence type="ECO:0000256" key="8">
    <source>
        <dbReference type="ARBA" id="ARBA00049244"/>
    </source>
</evidence>
<dbReference type="GO" id="GO:0003887">
    <property type="term" value="F:DNA-directed DNA polymerase activity"/>
    <property type="evidence" value="ECO:0007669"/>
    <property type="project" value="UniProtKB-EC"/>
</dbReference>
<gene>
    <name evidence="11" type="primary">holA</name>
    <name evidence="11" type="ORF">LC087_07845</name>
</gene>
<evidence type="ECO:0000256" key="1">
    <source>
        <dbReference type="ARBA" id="ARBA00012417"/>
    </source>
</evidence>
<proteinExistence type="inferred from homology"/>
<evidence type="ECO:0000259" key="10">
    <source>
        <dbReference type="Pfam" id="PF21694"/>
    </source>
</evidence>
<dbReference type="PANTHER" id="PTHR34388:SF1">
    <property type="entry name" value="DNA POLYMERASE III SUBUNIT DELTA"/>
    <property type="match status" value="1"/>
</dbReference>
<comment type="catalytic activity">
    <reaction evidence="8">
        <text>DNA(n) + a 2'-deoxyribonucleoside 5'-triphosphate = DNA(n+1) + diphosphate</text>
        <dbReference type="Rhea" id="RHEA:22508"/>
        <dbReference type="Rhea" id="RHEA-COMP:17339"/>
        <dbReference type="Rhea" id="RHEA-COMP:17340"/>
        <dbReference type="ChEBI" id="CHEBI:33019"/>
        <dbReference type="ChEBI" id="CHEBI:61560"/>
        <dbReference type="ChEBI" id="CHEBI:173112"/>
        <dbReference type="EC" id="2.7.7.7"/>
    </reaction>
</comment>
<keyword evidence="4 11" id="KW-0548">Nucleotidyltransferase</keyword>
<evidence type="ECO:0000256" key="3">
    <source>
        <dbReference type="ARBA" id="ARBA00022679"/>
    </source>
</evidence>
<dbReference type="Pfam" id="PF06144">
    <property type="entry name" value="DNA_pol3_delta"/>
    <property type="match status" value="1"/>
</dbReference>
<keyword evidence="3 11" id="KW-0808">Transferase</keyword>
<dbReference type="InterPro" id="IPR005790">
    <property type="entry name" value="DNA_polIII_delta"/>
</dbReference>
<feature type="domain" description="DNA polymerase III delta subunit-like C-terminal" evidence="10">
    <location>
        <begin position="213"/>
        <end position="333"/>
    </location>
</feature>
<reference evidence="11 12" key="1">
    <citation type="submission" date="2023-06" db="EMBL/GenBank/DDBJ databases">
        <title>Five Gram-positive bacteria isolated from mangrove sediments in Shenzhen, Guangdong, China.</title>
        <authorList>
            <person name="Yu S."/>
            <person name="Zheng W."/>
            <person name="Huang Y."/>
        </authorList>
    </citation>
    <scope>NUCLEOTIDE SEQUENCE [LARGE SCALE GENOMIC DNA]</scope>
    <source>
        <strain evidence="11 12">SaN35-3</strain>
    </source>
</reference>
<dbReference type="InterPro" id="IPR027417">
    <property type="entry name" value="P-loop_NTPase"/>
</dbReference>